<dbReference type="AlphaFoldDB" id="A0A382C884"/>
<evidence type="ECO:0000256" key="1">
    <source>
        <dbReference type="SAM" id="Phobius"/>
    </source>
</evidence>
<organism evidence="2">
    <name type="scientific">marine metagenome</name>
    <dbReference type="NCBI Taxonomy" id="408172"/>
    <lineage>
        <taxon>unclassified sequences</taxon>
        <taxon>metagenomes</taxon>
        <taxon>ecological metagenomes</taxon>
    </lineage>
</organism>
<keyword evidence="1" id="KW-0812">Transmembrane</keyword>
<keyword evidence="1" id="KW-1133">Transmembrane helix</keyword>
<dbReference type="EMBL" id="UINC01032958">
    <property type="protein sequence ID" value="SVB21473.1"/>
    <property type="molecule type" value="Genomic_DNA"/>
</dbReference>
<feature type="non-terminal residue" evidence="2">
    <location>
        <position position="1"/>
    </location>
</feature>
<feature type="non-terminal residue" evidence="2">
    <location>
        <position position="23"/>
    </location>
</feature>
<sequence length="23" mass="2603">VSKTELILLVMSSLTFTAAHFFF</sequence>
<keyword evidence="1" id="KW-0472">Membrane</keyword>
<evidence type="ECO:0000313" key="2">
    <source>
        <dbReference type="EMBL" id="SVB21473.1"/>
    </source>
</evidence>
<feature type="transmembrane region" description="Helical" evidence="1">
    <location>
        <begin position="6"/>
        <end position="22"/>
    </location>
</feature>
<accession>A0A382C884</accession>
<reference evidence="2" key="1">
    <citation type="submission" date="2018-05" db="EMBL/GenBank/DDBJ databases">
        <authorList>
            <person name="Lanie J.A."/>
            <person name="Ng W.-L."/>
            <person name="Kazmierczak K.M."/>
            <person name="Andrzejewski T.M."/>
            <person name="Davidsen T.M."/>
            <person name="Wayne K.J."/>
            <person name="Tettelin H."/>
            <person name="Glass J.I."/>
            <person name="Rusch D."/>
            <person name="Podicherti R."/>
            <person name="Tsui H.-C.T."/>
            <person name="Winkler M.E."/>
        </authorList>
    </citation>
    <scope>NUCLEOTIDE SEQUENCE</scope>
</reference>
<gene>
    <name evidence="2" type="ORF">METZ01_LOCUS174327</name>
</gene>
<protein>
    <submittedName>
        <fullName evidence="2">Uncharacterized protein</fullName>
    </submittedName>
</protein>
<name>A0A382C884_9ZZZZ</name>
<proteinExistence type="predicted"/>